<organism evidence="1 2">
    <name type="scientific">Psychrobacter aestuarii</name>
    <dbReference type="NCBI Taxonomy" id="556327"/>
    <lineage>
        <taxon>Bacteria</taxon>
        <taxon>Pseudomonadati</taxon>
        <taxon>Pseudomonadota</taxon>
        <taxon>Gammaproteobacteria</taxon>
        <taxon>Moraxellales</taxon>
        <taxon>Moraxellaceae</taxon>
        <taxon>Psychrobacter</taxon>
    </lineage>
</organism>
<gene>
    <name evidence="1" type="ORF">GCM10009129_16380</name>
</gene>
<name>A0ABN0VX05_9GAMM</name>
<evidence type="ECO:0008006" key="3">
    <source>
        <dbReference type="Google" id="ProtNLM"/>
    </source>
</evidence>
<reference evidence="2" key="1">
    <citation type="journal article" date="2019" name="Int. J. Syst. Evol. Microbiol.">
        <title>The Global Catalogue of Microorganisms (GCM) 10K type strain sequencing project: providing services to taxonomists for standard genome sequencing and annotation.</title>
        <authorList>
            <consortium name="The Broad Institute Genomics Platform"/>
            <consortium name="The Broad Institute Genome Sequencing Center for Infectious Disease"/>
            <person name="Wu L."/>
            <person name="Ma J."/>
        </authorList>
    </citation>
    <scope>NUCLEOTIDE SEQUENCE [LARGE SCALE GENOMIC DNA]</scope>
    <source>
        <strain evidence="2">JCM 16343</strain>
    </source>
</reference>
<comment type="caution">
    <text evidence="1">The sequence shown here is derived from an EMBL/GenBank/DDBJ whole genome shotgun (WGS) entry which is preliminary data.</text>
</comment>
<dbReference type="PROSITE" id="PS51257">
    <property type="entry name" value="PROKAR_LIPOPROTEIN"/>
    <property type="match status" value="1"/>
</dbReference>
<evidence type="ECO:0000313" key="1">
    <source>
        <dbReference type="EMBL" id="GAA0319442.1"/>
    </source>
</evidence>
<accession>A0ABN0VX05</accession>
<keyword evidence="2" id="KW-1185">Reference proteome</keyword>
<evidence type="ECO:0000313" key="2">
    <source>
        <dbReference type="Proteomes" id="UP001501787"/>
    </source>
</evidence>
<proteinExistence type="predicted"/>
<protein>
    <recommendedName>
        <fullName evidence="3">Lipoprotein</fullName>
    </recommendedName>
</protein>
<dbReference type="RefSeq" id="WP_201505367.1">
    <property type="nucleotide sequence ID" value="NZ_BAAAFR010000005.1"/>
</dbReference>
<dbReference type="EMBL" id="BAAAFR010000005">
    <property type="protein sequence ID" value="GAA0319442.1"/>
    <property type="molecule type" value="Genomic_DNA"/>
</dbReference>
<dbReference type="Proteomes" id="UP001501787">
    <property type="component" value="Unassembled WGS sequence"/>
</dbReference>
<sequence length="46" mass="4947">MMTKIFSTWAAVLITLSLSGCQSIQFVDSPIPVTTLQPQGHKTTAP</sequence>